<protein>
    <recommendedName>
        <fullName evidence="3">ATPase</fullName>
    </recommendedName>
</protein>
<dbReference type="EMBL" id="CP006254">
    <property type="protein sequence ID" value="AGT31829.1"/>
    <property type="molecule type" value="Genomic_DNA"/>
</dbReference>
<organism evidence="1 2">
    <name type="scientific">Geobacillus genomosp. 3</name>
    <dbReference type="NCBI Taxonomy" id="1921421"/>
    <lineage>
        <taxon>Bacteria</taxon>
        <taxon>Bacillati</taxon>
        <taxon>Bacillota</taxon>
        <taxon>Bacilli</taxon>
        <taxon>Bacillales</taxon>
        <taxon>Anoxybacillaceae</taxon>
        <taxon>Geobacillus</taxon>
    </lineage>
</organism>
<keyword evidence="2" id="KW-1185">Reference proteome</keyword>
<dbReference type="KEGG" id="gjf:M493_07730"/>
<evidence type="ECO:0000313" key="2">
    <source>
        <dbReference type="Proteomes" id="UP000015500"/>
    </source>
</evidence>
<evidence type="ECO:0000313" key="1">
    <source>
        <dbReference type="EMBL" id="AGT31829.1"/>
    </source>
</evidence>
<gene>
    <name evidence="1" type="ORF">M493_07730</name>
</gene>
<proteinExistence type="predicted"/>
<dbReference type="HOGENOM" id="CLU_2537756_0_0_9"/>
<evidence type="ECO:0008006" key="3">
    <source>
        <dbReference type="Google" id="ProtNLM"/>
    </source>
</evidence>
<sequence>MKPDFIHDAIRAVEEARIAVEEAQAGNGAPDLQRANQRLQLASQRLSAARQQAEQTGRAMPSELERAEAMLRRLYETEQSLRL</sequence>
<accession>S5YYS9</accession>
<dbReference type="RefSeq" id="WP_020959640.1">
    <property type="nucleotide sequence ID" value="NC_022080.4"/>
</dbReference>
<dbReference type="AlphaFoldDB" id="S5YYS9"/>
<dbReference type="Proteomes" id="UP000015500">
    <property type="component" value="Chromosome"/>
</dbReference>
<reference evidence="1 2" key="1">
    <citation type="journal article" date="2014" name="Genome Announc.">
        <title>Complete Genome Sequence of the Thermophilic Polychlorinated Biphenyl Degrader Geobacillus sp. Strain JF8 (NBRC 109937).</title>
        <authorList>
            <person name="Shintani M."/>
            <person name="Ohtsubo Y."/>
            <person name="Fukuda K."/>
            <person name="Hosoyama A."/>
            <person name="Ohji S."/>
            <person name="Yamazoe A."/>
            <person name="Fujita N."/>
            <person name="Nagata Y."/>
            <person name="Tsuda M."/>
            <person name="Hatta T."/>
            <person name="Kimbara K."/>
        </authorList>
    </citation>
    <scope>NUCLEOTIDE SEQUENCE [LARGE SCALE GENOMIC DNA]</scope>
    <source>
        <strain evidence="1 2">JF8</strain>
    </source>
</reference>
<dbReference type="PATRIC" id="fig|1345697.3.peg.1469"/>
<name>S5YYS9_GEOG3</name>